<keyword evidence="9" id="KW-1185">Reference proteome</keyword>
<dbReference type="KEGG" id="ghi:107917912"/>
<dbReference type="GO" id="GO:0003677">
    <property type="term" value="F:DNA binding"/>
    <property type="evidence" value="ECO:0000318"/>
    <property type="project" value="GO_Central"/>
</dbReference>
<dbReference type="GO" id="GO:0005634">
    <property type="term" value="C:nucleus"/>
    <property type="evidence" value="ECO:0000318"/>
    <property type="project" value="GO_Central"/>
</dbReference>
<reference evidence="10 11" key="2">
    <citation type="submission" date="2025-05" db="UniProtKB">
        <authorList>
            <consortium name="RefSeq"/>
        </authorList>
    </citation>
    <scope>IDENTIFICATION</scope>
</reference>
<keyword evidence="3" id="KW-0804">Transcription</keyword>
<feature type="compositionally biased region" description="Polar residues" evidence="6">
    <location>
        <begin position="12"/>
        <end position="57"/>
    </location>
</feature>
<evidence type="ECO:0000313" key="13">
    <source>
        <dbReference type="RefSeq" id="XP_040970603.1"/>
    </source>
</evidence>
<dbReference type="PANTHER" id="PTHR15348">
    <property type="entry name" value="AT-RICH INTERACTIVE DOMAIN-CONTAINING PROTEIN ARID DOMAIN- CONTAINING PROTEIN DEAD RINGER PROTEIN B-CELL REGULATOR OF IGH TRANSCRIPTION BRIGHT"/>
    <property type="match status" value="1"/>
</dbReference>
<gene>
    <name evidence="10 11 12 13" type="primary">LOC107917912</name>
</gene>
<keyword evidence="1" id="KW-0805">Transcription regulation</keyword>
<dbReference type="SUPFAM" id="SSF49764">
    <property type="entry name" value="HSP20-like chaperones"/>
    <property type="match status" value="1"/>
</dbReference>
<feature type="domain" description="ARID" evidence="8">
    <location>
        <begin position="130"/>
        <end position="221"/>
    </location>
</feature>
<dbReference type="PROSITE" id="PS01031">
    <property type="entry name" value="SHSP"/>
    <property type="match status" value="1"/>
</dbReference>
<evidence type="ECO:0000313" key="12">
    <source>
        <dbReference type="RefSeq" id="XP_040970584.1"/>
    </source>
</evidence>
<dbReference type="Proteomes" id="UP000818029">
    <property type="component" value="Chromosome A01"/>
</dbReference>
<dbReference type="SMART" id="SM01014">
    <property type="entry name" value="ARID"/>
    <property type="match status" value="1"/>
</dbReference>
<evidence type="ECO:0000256" key="3">
    <source>
        <dbReference type="ARBA" id="ARBA00023163"/>
    </source>
</evidence>
<dbReference type="Gene3D" id="1.10.150.60">
    <property type="entry name" value="ARID DNA-binding domain"/>
    <property type="match status" value="1"/>
</dbReference>
<dbReference type="InterPro" id="IPR045147">
    <property type="entry name" value="ARI3A/B/C"/>
</dbReference>
<keyword evidence="4" id="KW-0539">Nucleus</keyword>
<evidence type="ECO:0000313" key="9">
    <source>
        <dbReference type="Proteomes" id="UP000818029"/>
    </source>
</evidence>
<dbReference type="InterPro" id="IPR036431">
    <property type="entry name" value="ARID_dom_sf"/>
</dbReference>
<dbReference type="AlphaFoldDB" id="A0A1U8KJX0"/>
<feature type="compositionally biased region" description="Polar residues" evidence="6">
    <location>
        <begin position="67"/>
        <end position="77"/>
    </location>
</feature>
<keyword evidence="2" id="KW-0238">DNA-binding</keyword>
<evidence type="ECO:0000256" key="5">
    <source>
        <dbReference type="PROSITE-ProRule" id="PRU00285"/>
    </source>
</evidence>
<dbReference type="SUPFAM" id="SSF46774">
    <property type="entry name" value="ARID-like"/>
    <property type="match status" value="1"/>
</dbReference>
<organism evidence="9 10">
    <name type="scientific">Gossypium hirsutum</name>
    <name type="common">Upland cotton</name>
    <name type="synonym">Gossypium mexicanum</name>
    <dbReference type="NCBI Taxonomy" id="3635"/>
    <lineage>
        <taxon>Eukaryota</taxon>
        <taxon>Viridiplantae</taxon>
        <taxon>Streptophyta</taxon>
        <taxon>Embryophyta</taxon>
        <taxon>Tracheophyta</taxon>
        <taxon>Spermatophyta</taxon>
        <taxon>Magnoliopsida</taxon>
        <taxon>eudicotyledons</taxon>
        <taxon>Gunneridae</taxon>
        <taxon>Pentapetalae</taxon>
        <taxon>rosids</taxon>
        <taxon>malvids</taxon>
        <taxon>Malvales</taxon>
        <taxon>Malvaceae</taxon>
        <taxon>Malvoideae</taxon>
        <taxon>Gossypium</taxon>
    </lineage>
</organism>
<comment type="similarity">
    <text evidence="5">Belongs to the small heat shock protein (HSP20) family.</text>
</comment>
<dbReference type="CDD" id="cd16100">
    <property type="entry name" value="ARID"/>
    <property type="match status" value="1"/>
</dbReference>
<name>A0A1U8KJX0_GOSHI</name>
<dbReference type="RefSeq" id="XP_040970584.1">
    <property type="nucleotide sequence ID" value="XM_041114650.1"/>
</dbReference>
<dbReference type="RefSeq" id="XP_040970533.1">
    <property type="nucleotide sequence ID" value="XM_041114599.1"/>
</dbReference>
<dbReference type="RefSeq" id="XP_040970603.1">
    <property type="nucleotide sequence ID" value="XM_041114669.1"/>
</dbReference>
<evidence type="ECO:0000259" key="8">
    <source>
        <dbReference type="PROSITE" id="PS51011"/>
    </source>
</evidence>
<dbReference type="InterPro" id="IPR002068">
    <property type="entry name" value="A-crystallin/Hsp20_dom"/>
</dbReference>
<reference evidence="9" key="1">
    <citation type="journal article" date="2020" name="Nat. Genet.">
        <title>Genomic diversifications of five Gossypium allopolyploid species and their impact on cotton improvement.</title>
        <authorList>
            <person name="Chen Z.J."/>
            <person name="Sreedasyam A."/>
            <person name="Ando A."/>
            <person name="Song Q."/>
            <person name="De Santiago L.M."/>
            <person name="Hulse-Kemp A.M."/>
            <person name="Ding M."/>
            <person name="Ye W."/>
            <person name="Kirkbride R.C."/>
            <person name="Jenkins J."/>
            <person name="Plott C."/>
            <person name="Lovell J."/>
            <person name="Lin Y.M."/>
            <person name="Vaughn R."/>
            <person name="Liu B."/>
            <person name="Simpson S."/>
            <person name="Scheffler B.E."/>
            <person name="Wen L."/>
            <person name="Saski C.A."/>
            <person name="Grover C.E."/>
            <person name="Hu G."/>
            <person name="Conover J.L."/>
            <person name="Carlson J.W."/>
            <person name="Shu S."/>
            <person name="Boston L.B."/>
            <person name="Williams M."/>
            <person name="Peterson D.G."/>
            <person name="McGee K."/>
            <person name="Jones D.C."/>
            <person name="Wendel J.F."/>
            <person name="Stelly D.M."/>
            <person name="Grimwood J."/>
            <person name="Schmutz J."/>
        </authorList>
    </citation>
    <scope>NUCLEOTIDE SEQUENCE [LARGE SCALE GENOMIC DNA]</scope>
    <source>
        <strain evidence="9">cv. TM-1</strain>
    </source>
</reference>
<dbReference type="GeneID" id="107917912"/>
<evidence type="ECO:0000313" key="10">
    <source>
        <dbReference type="RefSeq" id="XP_016702816.2"/>
    </source>
</evidence>
<evidence type="ECO:0000256" key="2">
    <source>
        <dbReference type="ARBA" id="ARBA00023125"/>
    </source>
</evidence>
<dbReference type="PROSITE" id="PS51011">
    <property type="entry name" value="ARID"/>
    <property type="match status" value="1"/>
</dbReference>
<dbReference type="Pfam" id="PF01388">
    <property type="entry name" value="ARID"/>
    <property type="match status" value="1"/>
</dbReference>
<dbReference type="RefSeq" id="XP_016702816.2">
    <property type="nucleotide sequence ID" value="XM_016847327.2"/>
</dbReference>
<accession>A0A1U8KJX0</accession>
<proteinExistence type="inferred from homology"/>
<dbReference type="PANTHER" id="PTHR15348:SF17">
    <property type="entry name" value="AT-RICH INTERACTIVE DOMAIN-CONTAINING PROTEIN 5"/>
    <property type="match status" value="1"/>
</dbReference>
<dbReference type="InterPro" id="IPR008978">
    <property type="entry name" value="HSP20-like_chaperone"/>
</dbReference>
<evidence type="ECO:0000259" key="7">
    <source>
        <dbReference type="PROSITE" id="PS01031"/>
    </source>
</evidence>
<feature type="region of interest" description="Disordered" evidence="6">
    <location>
        <begin position="1"/>
        <end position="128"/>
    </location>
</feature>
<dbReference type="GO" id="GO:0006357">
    <property type="term" value="P:regulation of transcription by RNA polymerase II"/>
    <property type="evidence" value="ECO:0000318"/>
    <property type="project" value="GO_Central"/>
</dbReference>
<dbReference type="InterPro" id="IPR001606">
    <property type="entry name" value="ARID_dom"/>
</dbReference>
<feature type="domain" description="SHSP" evidence="7">
    <location>
        <begin position="323"/>
        <end position="424"/>
    </location>
</feature>
<sequence length="424" mass="46979">MEDTEMLEQQLPEASQVNLVDTAVQEQQSSPPTKDQNANETIADTTSTLPTDVNMTDNPPMPDKPDNISSNDANTDPSDAPPAEPLEQKVNGDATPLRSLAPESGPEKVEKSKSWLLDPEMGEADEAGTPEERAAFMKELESFYKDRSLEFKPPKFYGEPLNCLKLWRAVIKLGGYEVVTASKLWRQVGESFHPPKTCTTVSWTFRIFYEKALLEYEKYKRENGEIQLPASSLPHASGEKESSGFLALGSGRARRDAAARAMQGWHAQRSVGYGEITEPIVKEKIMGSASKRERHLKSIGLQKQKMPISAELDKSAHDKQLITEIVDVGTPADWVKINVRETDCFEVYALVPGLLREEVRVQSDPAGRVVITGQPEQVDNPWGITPFKKVVNLPSRIDPLLTTAVVSLHGRLFVRVPFEQGSAA</sequence>
<dbReference type="SMART" id="SM00501">
    <property type="entry name" value="BRIGHT"/>
    <property type="match status" value="1"/>
</dbReference>
<dbReference type="STRING" id="3635.A0A1U8KJX0"/>
<evidence type="ECO:0000313" key="11">
    <source>
        <dbReference type="RefSeq" id="XP_040970533.1"/>
    </source>
</evidence>
<protein>
    <submittedName>
        <fullName evidence="10 11">AT-rich interactive domain-containing protein 5 isoform X2</fullName>
    </submittedName>
</protein>
<dbReference type="PaxDb" id="3635-A0A1U8KJX0"/>
<evidence type="ECO:0000256" key="4">
    <source>
        <dbReference type="ARBA" id="ARBA00023242"/>
    </source>
</evidence>
<dbReference type="CDD" id="cd00298">
    <property type="entry name" value="ACD_sHsps_p23-like"/>
    <property type="match status" value="1"/>
</dbReference>
<evidence type="ECO:0000256" key="1">
    <source>
        <dbReference type="ARBA" id="ARBA00023015"/>
    </source>
</evidence>
<evidence type="ECO:0000256" key="6">
    <source>
        <dbReference type="SAM" id="MobiDB-lite"/>
    </source>
</evidence>